<name>A0ABP3ET59_9ACTN</name>
<evidence type="ECO:0000313" key="2">
    <source>
        <dbReference type="EMBL" id="GAA0277565.1"/>
    </source>
</evidence>
<evidence type="ECO:0000256" key="1">
    <source>
        <dbReference type="SAM" id="MobiDB-lite"/>
    </source>
</evidence>
<comment type="caution">
    <text evidence="2">The sequence shown here is derived from an EMBL/GenBank/DDBJ whole genome shotgun (WGS) entry which is preliminary data.</text>
</comment>
<reference evidence="3" key="1">
    <citation type="journal article" date="2019" name="Int. J. Syst. Evol. Microbiol.">
        <title>The Global Catalogue of Microorganisms (GCM) 10K type strain sequencing project: providing services to taxonomists for standard genome sequencing and annotation.</title>
        <authorList>
            <consortium name="The Broad Institute Genomics Platform"/>
            <consortium name="The Broad Institute Genome Sequencing Center for Infectious Disease"/>
            <person name="Wu L."/>
            <person name="Ma J."/>
        </authorList>
    </citation>
    <scope>NUCLEOTIDE SEQUENCE [LARGE SCALE GENOMIC DNA]</scope>
    <source>
        <strain evidence="3">JCM 10425</strain>
    </source>
</reference>
<accession>A0ABP3ET59</accession>
<organism evidence="2 3">
    <name type="scientific">Cryptosporangium japonicum</name>
    <dbReference type="NCBI Taxonomy" id="80872"/>
    <lineage>
        <taxon>Bacteria</taxon>
        <taxon>Bacillati</taxon>
        <taxon>Actinomycetota</taxon>
        <taxon>Actinomycetes</taxon>
        <taxon>Cryptosporangiales</taxon>
        <taxon>Cryptosporangiaceae</taxon>
        <taxon>Cryptosporangium</taxon>
    </lineage>
</organism>
<gene>
    <name evidence="2" type="ORF">GCM10009539_76680</name>
</gene>
<proteinExistence type="predicted"/>
<feature type="region of interest" description="Disordered" evidence="1">
    <location>
        <begin position="1"/>
        <end position="35"/>
    </location>
</feature>
<evidence type="ECO:0000313" key="3">
    <source>
        <dbReference type="Proteomes" id="UP001500967"/>
    </source>
</evidence>
<sequence length="81" mass="8237">MTSEPDHRGFGASAPKPGPPTPKPAPPSDAAPVDTEAAEAQVAAVLTGLDDLDERPVAEHVAAFEAVHRTLQDTLAAVDGS</sequence>
<protein>
    <submittedName>
        <fullName evidence="2">Uncharacterized protein</fullName>
    </submittedName>
</protein>
<dbReference type="RefSeq" id="WP_344653866.1">
    <property type="nucleotide sequence ID" value="NZ_BAAAGX010000036.1"/>
</dbReference>
<dbReference type="EMBL" id="BAAAGX010000036">
    <property type="protein sequence ID" value="GAA0277565.1"/>
    <property type="molecule type" value="Genomic_DNA"/>
</dbReference>
<dbReference type="Proteomes" id="UP001500967">
    <property type="component" value="Unassembled WGS sequence"/>
</dbReference>
<feature type="compositionally biased region" description="Pro residues" evidence="1">
    <location>
        <begin position="16"/>
        <end position="29"/>
    </location>
</feature>
<keyword evidence="3" id="KW-1185">Reference proteome</keyword>